<comment type="caution">
    <text evidence="1">The sequence shown here is derived from an EMBL/GenBank/DDBJ whole genome shotgun (WGS) entry which is preliminary data.</text>
</comment>
<gene>
    <name evidence="1" type="ORF">LOY88_001887</name>
</gene>
<protein>
    <submittedName>
        <fullName evidence="1">Uncharacterized protein</fullName>
    </submittedName>
</protein>
<organism evidence="1">
    <name type="scientific">Ophidiomyces ophidiicola</name>
    <dbReference type="NCBI Taxonomy" id="1387563"/>
    <lineage>
        <taxon>Eukaryota</taxon>
        <taxon>Fungi</taxon>
        <taxon>Dikarya</taxon>
        <taxon>Ascomycota</taxon>
        <taxon>Pezizomycotina</taxon>
        <taxon>Eurotiomycetes</taxon>
        <taxon>Eurotiomycetidae</taxon>
        <taxon>Onygenales</taxon>
        <taxon>Onygenaceae</taxon>
        <taxon>Ophidiomyces</taxon>
    </lineage>
</organism>
<name>A0ACB8V0P4_9EURO</name>
<sequence length="487" mass="55244">MEGLTENDAEMPAAARPAPAGIDPSFSSKEAIFAWLQSTLNLEGLPDYCDRVRRKRSPRRIRRTIKPVIIEEPFFGSYYALYPIRFKDGVRWILRVPICAVTGQFDELASSALASEAETMTLICQETSVPVPRVMAYGPDFDNVLRVPFILMTRIRGKPLHDIWFDKLISREELMLRRKTALRNIARLMVRLGKLSFKTGGALEFINGNLFRPGPLRTIDHGVTLPPVGRTDGKTVRYFEAGPFAVRDDYYLVHLSREENHEEPEFRGVQKLLRTLLQWNSKEKGPKFVVTHPNLSLRNILISENERVMGFIDWNGVAAMPLSVGNEKYPSWLSRDWNPCKYEWNDDVGEGINPGEVQEDSLEILELHHKKYSDFMQYYLALREPSTPSTRPSITHRSLIVENLIIAADNMECRHGILAKIFEEIVKISCAQCPSHSSAEGEEFGSLEMFQVVDILARGEMEESMSAFLKKGFNALLSSSEATSAEA</sequence>
<accession>A0ACB8V0P4</accession>
<evidence type="ECO:0000313" key="1">
    <source>
        <dbReference type="EMBL" id="KAI2389868.1"/>
    </source>
</evidence>
<dbReference type="EMBL" id="JALBCA010000021">
    <property type="protein sequence ID" value="KAI2389868.1"/>
    <property type="molecule type" value="Genomic_DNA"/>
</dbReference>
<reference evidence="1" key="1">
    <citation type="journal article" date="2022" name="bioRxiv">
        <title>Population genetic analysis of Ophidiomyces ophidiicola, the causative agent of snake fungal disease, indicates recent introductions to the USA.</title>
        <authorList>
            <person name="Ladner J.T."/>
            <person name="Palmer J.M."/>
            <person name="Ettinger C.L."/>
            <person name="Stajich J.E."/>
            <person name="Farrell T.M."/>
            <person name="Glorioso B.M."/>
            <person name="Lawson B."/>
            <person name="Price S.J."/>
            <person name="Stengle A.G."/>
            <person name="Grear D.A."/>
            <person name="Lorch J.M."/>
        </authorList>
    </citation>
    <scope>NUCLEOTIDE SEQUENCE</scope>
    <source>
        <strain evidence="1">NWHC 24266-5</strain>
    </source>
</reference>
<proteinExistence type="predicted"/>